<dbReference type="InterPro" id="IPR003439">
    <property type="entry name" value="ABC_transporter-like_ATP-bd"/>
</dbReference>
<dbReference type="RefSeq" id="WP_097175276.1">
    <property type="nucleotide sequence ID" value="NZ_OBML01000007.1"/>
</dbReference>
<dbReference type="GO" id="GO:0005524">
    <property type="term" value="F:ATP binding"/>
    <property type="evidence" value="ECO:0007669"/>
    <property type="project" value="UniProtKB-KW"/>
</dbReference>
<dbReference type="PANTHER" id="PTHR43776:SF7">
    <property type="entry name" value="D,D-DIPEPTIDE TRANSPORT ATP-BINDING PROTEIN DDPF-RELATED"/>
    <property type="match status" value="1"/>
</dbReference>
<name>A0A285T1K2_9HYPH</name>
<dbReference type="Proteomes" id="UP000219331">
    <property type="component" value="Unassembled WGS sequence"/>
</dbReference>
<feature type="domain" description="ABC transporter" evidence="6">
    <location>
        <begin position="7"/>
        <end position="252"/>
    </location>
</feature>
<dbReference type="CDD" id="cd03257">
    <property type="entry name" value="ABC_NikE_OppD_transporters"/>
    <property type="match status" value="2"/>
</dbReference>
<dbReference type="GO" id="GO:0016887">
    <property type="term" value="F:ATP hydrolysis activity"/>
    <property type="evidence" value="ECO:0007669"/>
    <property type="project" value="InterPro"/>
</dbReference>
<dbReference type="InterPro" id="IPR050319">
    <property type="entry name" value="ABC_transp_ATP-bind"/>
</dbReference>
<dbReference type="EMBL" id="OBML01000007">
    <property type="protein sequence ID" value="SOC12928.1"/>
    <property type="molecule type" value="Genomic_DNA"/>
</dbReference>
<dbReference type="NCBIfam" id="NF007739">
    <property type="entry name" value="PRK10419.1"/>
    <property type="match status" value="2"/>
</dbReference>
<dbReference type="PROSITE" id="PS50893">
    <property type="entry name" value="ABC_TRANSPORTER_2"/>
    <property type="match status" value="2"/>
</dbReference>
<feature type="domain" description="ABC transporter" evidence="6">
    <location>
        <begin position="316"/>
        <end position="566"/>
    </location>
</feature>
<accession>A0A285T1K2</accession>
<keyword evidence="5 7" id="KW-0067">ATP-binding</keyword>
<organism evidence="7 8">
    <name type="scientific">Stappia indica</name>
    <dbReference type="NCBI Taxonomy" id="538381"/>
    <lineage>
        <taxon>Bacteria</taxon>
        <taxon>Pseudomonadati</taxon>
        <taxon>Pseudomonadota</taxon>
        <taxon>Alphaproteobacteria</taxon>
        <taxon>Hyphomicrobiales</taxon>
        <taxon>Stappiaceae</taxon>
        <taxon>Stappia</taxon>
    </lineage>
</organism>
<dbReference type="InterPro" id="IPR027417">
    <property type="entry name" value="P-loop_NTPase"/>
</dbReference>
<dbReference type="InterPro" id="IPR003593">
    <property type="entry name" value="AAA+_ATPase"/>
</dbReference>
<dbReference type="NCBIfam" id="NF008453">
    <property type="entry name" value="PRK11308.1"/>
    <property type="match status" value="2"/>
</dbReference>
<dbReference type="PANTHER" id="PTHR43776">
    <property type="entry name" value="TRANSPORT ATP-BINDING PROTEIN"/>
    <property type="match status" value="1"/>
</dbReference>
<keyword evidence="8" id="KW-1185">Reference proteome</keyword>
<dbReference type="FunFam" id="3.40.50.300:FF:000016">
    <property type="entry name" value="Oligopeptide ABC transporter ATP-binding component"/>
    <property type="match status" value="2"/>
</dbReference>
<keyword evidence="3" id="KW-0813">Transport</keyword>
<dbReference type="GO" id="GO:0005886">
    <property type="term" value="C:plasma membrane"/>
    <property type="evidence" value="ECO:0007669"/>
    <property type="project" value="UniProtKB-SubCell"/>
</dbReference>
<evidence type="ECO:0000256" key="2">
    <source>
        <dbReference type="ARBA" id="ARBA00005417"/>
    </source>
</evidence>
<comment type="similarity">
    <text evidence="2">Belongs to the ABC transporter superfamily.</text>
</comment>
<dbReference type="SMART" id="SM00382">
    <property type="entry name" value="AAA"/>
    <property type="match status" value="2"/>
</dbReference>
<evidence type="ECO:0000313" key="8">
    <source>
        <dbReference type="Proteomes" id="UP000219331"/>
    </source>
</evidence>
<dbReference type="InterPro" id="IPR017871">
    <property type="entry name" value="ABC_transporter-like_CS"/>
</dbReference>
<dbReference type="GO" id="GO:0015833">
    <property type="term" value="P:peptide transport"/>
    <property type="evidence" value="ECO:0007669"/>
    <property type="project" value="InterPro"/>
</dbReference>
<proteinExistence type="inferred from homology"/>
<dbReference type="GO" id="GO:0055085">
    <property type="term" value="P:transmembrane transport"/>
    <property type="evidence" value="ECO:0007669"/>
    <property type="project" value="UniProtKB-ARBA"/>
</dbReference>
<comment type="subcellular location">
    <subcellularLocation>
        <location evidence="1">Cell inner membrane</location>
        <topology evidence="1">Peripheral membrane protein</topology>
    </subcellularLocation>
</comment>
<dbReference type="Pfam" id="PF08352">
    <property type="entry name" value="oligo_HPY"/>
    <property type="match status" value="2"/>
</dbReference>
<evidence type="ECO:0000256" key="5">
    <source>
        <dbReference type="ARBA" id="ARBA00022840"/>
    </source>
</evidence>
<dbReference type="InterPro" id="IPR013563">
    <property type="entry name" value="Oligopep_ABC_C"/>
</dbReference>
<evidence type="ECO:0000256" key="1">
    <source>
        <dbReference type="ARBA" id="ARBA00004417"/>
    </source>
</evidence>
<sequence>MTAAPLLSVRDLSVRFGDFLAVDGVGFDVAPGEVVCIVGESGSGKSVTGRAIMGLLDGSVRRSGEILLRGEALQEASEKRMNAVRGKEISMIFQEPMTALNPGMRVGAQIAEVLLLHFPVTRAEAMRRAVALLERVGIRDAKTRARAFPHELSGGMRQRVMIAIACAADPALIIADEPTTALDVTVQAQVLELLFEMQRELGSAVVFVTHDLGVVAGIADRVVVLYRGKVVEQGTVTEIFTRAQHPYTRALIAAAPDVELPRTPGLRFPTVDTDAIFGSGGAVAPASAPAPSSAAPVAAAPASLAGTEEDAATPALELRDLHRTFRLGGGLLPFGGKSLHAVNGVSLTIAPGTTTALIGESGSGKSTLGRCVARLDRPTSGDILYRGRDVVSLRGDELMAFRRQVQTIFQDPFASLNPRRTVGEAVTDGLAIHGLAGREERHERARALLARVGLDPDYVSRYPHQFSGGQRQRIAIARALALDPRFIVADEAVSALDVSVRAQVLNLLSDLQDEHRLSFLFITHDLSTVRQFADRVAIMRAGEIVEDGETEAIFTDPQHEYTRSLLAAVPRIHLESAHRLRPLPA</sequence>
<evidence type="ECO:0000256" key="3">
    <source>
        <dbReference type="ARBA" id="ARBA00022448"/>
    </source>
</evidence>
<dbReference type="SUPFAM" id="SSF52540">
    <property type="entry name" value="P-loop containing nucleoside triphosphate hydrolases"/>
    <property type="match status" value="2"/>
</dbReference>
<dbReference type="OrthoDB" id="9802264at2"/>
<dbReference type="Gene3D" id="3.40.50.300">
    <property type="entry name" value="P-loop containing nucleotide triphosphate hydrolases"/>
    <property type="match status" value="2"/>
</dbReference>
<reference evidence="7 8" key="1">
    <citation type="submission" date="2017-08" db="EMBL/GenBank/DDBJ databases">
        <authorList>
            <person name="de Groot N.N."/>
        </authorList>
    </citation>
    <scope>NUCLEOTIDE SEQUENCE [LARGE SCALE GENOMIC DNA]</scope>
    <source>
        <strain evidence="7 8">USBA 352</strain>
    </source>
</reference>
<dbReference type="Pfam" id="PF00005">
    <property type="entry name" value="ABC_tran"/>
    <property type="match status" value="2"/>
</dbReference>
<dbReference type="AlphaFoldDB" id="A0A285T1K2"/>
<keyword evidence="4" id="KW-0547">Nucleotide-binding</keyword>
<dbReference type="PROSITE" id="PS00211">
    <property type="entry name" value="ABC_TRANSPORTER_1"/>
    <property type="match status" value="1"/>
</dbReference>
<evidence type="ECO:0000259" key="6">
    <source>
        <dbReference type="PROSITE" id="PS50893"/>
    </source>
</evidence>
<protein>
    <submittedName>
        <fullName evidence="7">Peptide/nickel transport system ATP-binding protein</fullName>
    </submittedName>
</protein>
<evidence type="ECO:0000313" key="7">
    <source>
        <dbReference type="EMBL" id="SOC12928.1"/>
    </source>
</evidence>
<dbReference type="STRING" id="538381.GCA_001696535_03576"/>
<gene>
    <name evidence="7" type="ORF">SAMN05421512_10756</name>
</gene>
<evidence type="ECO:0000256" key="4">
    <source>
        <dbReference type="ARBA" id="ARBA00022741"/>
    </source>
</evidence>